<keyword evidence="1" id="KW-0812">Transmembrane</keyword>
<proteinExistence type="predicted"/>
<evidence type="ECO:0000313" key="2">
    <source>
        <dbReference type="EMBL" id="QHU15204.1"/>
    </source>
</evidence>
<feature type="transmembrane region" description="Helical" evidence="1">
    <location>
        <begin position="54"/>
        <end position="75"/>
    </location>
</feature>
<organism evidence="2">
    <name type="scientific">viral metagenome</name>
    <dbReference type="NCBI Taxonomy" id="1070528"/>
    <lineage>
        <taxon>unclassified sequences</taxon>
        <taxon>metagenomes</taxon>
        <taxon>organismal metagenomes</taxon>
    </lineage>
</organism>
<dbReference type="EMBL" id="MN740852">
    <property type="protein sequence ID" value="QHU15204.1"/>
    <property type="molecule type" value="Genomic_DNA"/>
</dbReference>
<protein>
    <submittedName>
        <fullName evidence="2">Uncharacterized protein</fullName>
    </submittedName>
</protein>
<accession>A0A6C0KG18</accession>
<feature type="transmembrane region" description="Helical" evidence="1">
    <location>
        <begin position="95"/>
        <end position="123"/>
    </location>
</feature>
<reference evidence="2" key="1">
    <citation type="journal article" date="2020" name="Nature">
        <title>Giant virus diversity and host interactions through global metagenomics.</title>
        <authorList>
            <person name="Schulz F."/>
            <person name="Roux S."/>
            <person name="Paez-Espino D."/>
            <person name="Jungbluth S."/>
            <person name="Walsh D.A."/>
            <person name="Denef V.J."/>
            <person name="McMahon K.D."/>
            <person name="Konstantinidis K.T."/>
            <person name="Eloe-Fadrosh E.A."/>
            <person name="Kyrpides N.C."/>
            <person name="Woyke T."/>
        </authorList>
    </citation>
    <scope>NUCLEOTIDE SEQUENCE</scope>
    <source>
        <strain evidence="2">GVMAG-S-1102244-55</strain>
    </source>
</reference>
<dbReference type="AlphaFoldDB" id="A0A6C0KG18"/>
<feature type="transmembrane region" description="Helical" evidence="1">
    <location>
        <begin position="25"/>
        <end position="42"/>
    </location>
</feature>
<name>A0A6C0KG18_9ZZZZ</name>
<keyword evidence="1" id="KW-0472">Membrane</keyword>
<sequence>MSSFGSEKVHSSEKKKVKAAPRSEFVISMSLFVAITGLILAFDPEKKKLLKKLLTNYRFLGMFFTIIGFCAYTLFYMKGDDEESDRVRDATKSGLIAFIIALLAYLDLKAAPFFIVWLTSYYLQVA</sequence>
<keyword evidence="1" id="KW-1133">Transmembrane helix</keyword>
<evidence type="ECO:0000256" key="1">
    <source>
        <dbReference type="SAM" id="Phobius"/>
    </source>
</evidence>